<dbReference type="InterPro" id="IPR001932">
    <property type="entry name" value="PPM-type_phosphatase-like_dom"/>
</dbReference>
<dbReference type="SUPFAM" id="SSF52172">
    <property type="entry name" value="CheY-like"/>
    <property type="match status" value="1"/>
</dbReference>
<accession>A0ABR6BC09</accession>
<feature type="domain" description="Response regulatory" evidence="3">
    <location>
        <begin position="15"/>
        <end position="132"/>
    </location>
</feature>
<dbReference type="PANTHER" id="PTHR43156">
    <property type="entry name" value="STAGE II SPORULATION PROTEIN E-RELATED"/>
    <property type="match status" value="1"/>
</dbReference>
<keyword evidence="5" id="KW-1185">Reference proteome</keyword>
<dbReference type="Gene3D" id="3.60.40.10">
    <property type="entry name" value="PPM-type phosphatase domain"/>
    <property type="match status" value="1"/>
</dbReference>
<keyword evidence="1" id="KW-0378">Hydrolase</keyword>
<dbReference type="InterPro" id="IPR011006">
    <property type="entry name" value="CheY-like_superfamily"/>
</dbReference>
<dbReference type="EMBL" id="JACJID010000001">
    <property type="protein sequence ID" value="MBA8924408.1"/>
    <property type="molecule type" value="Genomic_DNA"/>
</dbReference>
<sequence length="528" mass="55903">MSPHLRHISADLPARILVVDDNEASRYITASWLRRDRHEVVEAADGTSALAVLREQAVDLVVLDVNLPDISGFEVCERIKEDPATAVLPVIHVSATLVDPAERAQGLTRGADAFMSEPVDPTELLATVTAALRYYRARSAAERLARRLNQLTRSSLLVNAATTFSALITAAVRGAATIFDSGTSVLLALSDGREWQATTEGPDQRVSTHEEQSGLLERLAEQAFDGQVGAALVTLAAADSPTGDQAVAVVVRTKLDQPPCCIALPAEAAALPEDHDLLLQLGQATAVAAQGLRAYAAEHTLALTLQRSLLPRGLPHREDLLMAARYVPASDAAEIGGDFYEVTELGDRLLVAIGDVTGHSIEAATVMGEVRHALRAYAVDGHGPAEILLRLDAMLRRFHPTGFTTVCLMVVDPGAGTVEIANAGHIPPLFVDADGARYVPLPGALLGIGVPRPPSTVLPLPPGTSVVLMTDGLVERRGVPLDEDLEVLRAGMLGDESPDALCGRLLAQFGQGKDDDIAVLVLQRPGSP</sequence>
<dbReference type="SUPFAM" id="SSF81606">
    <property type="entry name" value="PP2C-like"/>
    <property type="match status" value="1"/>
</dbReference>
<dbReference type="PROSITE" id="PS50110">
    <property type="entry name" value="RESPONSE_REGULATORY"/>
    <property type="match status" value="1"/>
</dbReference>
<evidence type="ECO:0000256" key="1">
    <source>
        <dbReference type="ARBA" id="ARBA00022801"/>
    </source>
</evidence>
<proteinExistence type="predicted"/>
<evidence type="ECO:0000313" key="5">
    <source>
        <dbReference type="Proteomes" id="UP000517916"/>
    </source>
</evidence>
<evidence type="ECO:0000259" key="3">
    <source>
        <dbReference type="PROSITE" id="PS50110"/>
    </source>
</evidence>
<dbReference type="SMART" id="SM00331">
    <property type="entry name" value="PP2C_SIG"/>
    <property type="match status" value="1"/>
</dbReference>
<name>A0ABR6BC09_9PSEU</name>
<dbReference type="Proteomes" id="UP000517916">
    <property type="component" value="Unassembled WGS sequence"/>
</dbReference>
<dbReference type="Gene3D" id="3.40.50.2300">
    <property type="match status" value="1"/>
</dbReference>
<dbReference type="InterPro" id="IPR052016">
    <property type="entry name" value="Bact_Sigma-Reg"/>
</dbReference>
<organism evidence="4 5">
    <name type="scientific">Kutzneria viridogrisea</name>
    <dbReference type="NCBI Taxonomy" id="47990"/>
    <lineage>
        <taxon>Bacteria</taxon>
        <taxon>Bacillati</taxon>
        <taxon>Actinomycetota</taxon>
        <taxon>Actinomycetes</taxon>
        <taxon>Pseudonocardiales</taxon>
        <taxon>Pseudonocardiaceae</taxon>
        <taxon>Kutzneria</taxon>
    </lineage>
</organism>
<dbReference type="SMART" id="SM00448">
    <property type="entry name" value="REC"/>
    <property type="match status" value="1"/>
</dbReference>
<dbReference type="PANTHER" id="PTHR43156:SF2">
    <property type="entry name" value="STAGE II SPORULATION PROTEIN E"/>
    <property type="match status" value="1"/>
</dbReference>
<reference evidence="4 5" key="1">
    <citation type="submission" date="2020-08" db="EMBL/GenBank/DDBJ databases">
        <title>Genomic Encyclopedia of Archaeal and Bacterial Type Strains, Phase II (KMG-II): from individual species to whole genera.</title>
        <authorList>
            <person name="Goeker M."/>
        </authorList>
    </citation>
    <scope>NUCLEOTIDE SEQUENCE [LARGE SCALE GENOMIC DNA]</scope>
    <source>
        <strain evidence="4 5">DSM 43850</strain>
    </source>
</reference>
<dbReference type="Pfam" id="PF07228">
    <property type="entry name" value="SpoIIE"/>
    <property type="match status" value="1"/>
</dbReference>
<dbReference type="InterPro" id="IPR001789">
    <property type="entry name" value="Sig_transdc_resp-reg_receiver"/>
</dbReference>
<evidence type="ECO:0000256" key="2">
    <source>
        <dbReference type="PROSITE-ProRule" id="PRU00169"/>
    </source>
</evidence>
<gene>
    <name evidence="4" type="ORF">BC739_001605</name>
</gene>
<keyword evidence="2" id="KW-0597">Phosphoprotein</keyword>
<dbReference type="InterPro" id="IPR036457">
    <property type="entry name" value="PPM-type-like_dom_sf"/>
</dbReference>
<dbReference type="Pfam" id="PF00072">
    <property type="entry name" value="Response_reg"/>
    <property type="match status" value="1"/>
</dbReference>
<comment type="caution">
    <text evidence="4">The sequence shown here is derived from an EMBL/GenBank/DDBJ whole genome shotgun (WGS) entry which is preliminary data.</text>
</comment>
<evidence type="ECO:0000313" key="4">
    <source>
        <dbReference type="EMBL" id="MBA8924408.1"/>
    </source>
</evidence>
<feature type="modified residue" description="4-aspartylphosphate" evidence="2">
    <location>
        <position position="64"/>
    </location>
</feature>
<dbReference type="RefSeq" id="WP_025357988.1">
    <property type="nucleotide sequence ID" value="NZ_BAAABQ010000021.1"/>
</dbReference>
<protein>
    <submittedName>
        <fullName evidence="4">CheY-like chemotaxis protein</fullName>
    </submittedName>
</protein>